<dbReference type="RefSeq" id="WP_259527948.1">
    <property type="nucleotide sequence ID" value="NZ_JANLCK010000004.1"/>
</dbReference>
<feature type="domain" description="DUF222" evidence="1">
    <location>
        <begin position="55"/>
        <end position="379"/>
    </location>
</feature>
<dbReference type="GO" id="GO:0004519">
    <property type="term" value="F:endonuclease activity"/>
    <property type="evidence" value="ECO:0007669"/>
    <property type="project" value="UniProtKB-KW"/>
</dbReference>
<gene>
    <name evidence="2" type="ORF">N1028_10445</name>
</gene>
<protein>
    <submittedName>
        <fullName evidence="2">HNH endonuclease</fullName>
    </submittedName>
</protein>
<keyword evidence="2" id="KW-0255">Endonuclease</keyword>
<dbReference type="Pfam" id="PF02720">
    <property type="entry name" value="DUF222"/>
    <property type="match status" value="1"/>
</dbReference>
<name>A0AA41XDR3_9MICO</name>
<dbReference type="CDD" id="cd00085">
    <property type="entry name" value="HNHc"/>
    <property type="match status" value="1"/>
</dbReference>
<proteinExistence type="predicted"/>
<dbReference type="AlphaFoldDB" id="A0AA41XDR3"/>
<keyword evidence="2" id="KW-0378">Hydrolase</keyword>
<evidence type="ECO:0000313" key="3">
    <source>
        <dbReference type="Proteomes" id="UP001165587"/>
    </source>
</evidence>
<comment type="caution">
    <text evidence="2">The sequence shown here is derived from an EMBL/GenBank/DDBJ whole genome shotgun (WGS) entry which is preliminary data.</text>
</comment>
<dbReference type="EMBL" id="JANLCK010000004">
    <property type="protein sequence ID" value="MCS5726312.1"/>
    <property type="molecule type" value="Genomic_DNA"/>
</dbReference>
<dbReference type="InterPro" id="IPR003870">
    <property type="entry name" value="DUF222"/>
</dbReference>
<organism evidence="2 3">
    <name type="scientific">Herbiconiux oxytropis</name>
    <dbReference type="NCBI Taxonomy" id="2970915"/>
    <lineage>
        <taxon>Bacteria</taxon>
        <taxon>Bacillati</taxon>
        <taxon>Actinomycetota</taxon>
        <taxon>Actinomycetes</taxon>
        <taxon>Micrococcales</taxon>
        <taxon>Microbacteriaceae</taxon>
        <taxon>Herbiconiux</taxon>
    </lineage>
</organism>
<keyword evidence="2" id="KW-0540">Nuclease</keyword>
<sequence>MSFSTGLSEIFDDLVVVLGAELGGLADVDLLAGQAVLESVGRLVDDARVRYAGEVGARSRAELGDEGLSRSQNFTSPVALVSAVTGVSAQESRSRLELGRRLRGAILLGGSAGLPPFPRISEALRHGELAIEAAAIISRHCAALAERGLSAEVIAEAEGLLVEETTTRHLTPDQVAKASIHLRELLDPDGAEPRDDVHQQQRSLTYSRSADGMIRGRFALTPEQGGLWMASIDALSSPRVTGPRFVEAGGSGGAGGSGEAEDAFLARTATADTRTQAQKNVDAVTELIARAAGATDMPRLGGATTTVNVHVTLADLQEGRGVGWIDGIHEPVPASSIQQLRCSSRVAPTVFGDRGEILHHGKTQRLFTPAQNRALAARDGGCVWPDCDRPPPWCESHHADEWQHPDHEPGRTDIDNGVLLCHFHHSHLHRSAWKLTMRNGVPHLVPPAWIDVDQIPVPTTRRRTALHPRQRPAA</sequence>
<dbReference type="InterPro" id="IPR003615">
    <property type="entry name" value="HNH_nuc"/>
</dbReference>
<dbReference type="Proteomes" id="UP001165587">
    <property type="component" value="Unassembled WGS sequence"/>
</dbReference>
<evidence type="ECO:0000313" key="2">
    <source>
        <dbReference type="EMBL" id="MCS5726312.1"/>
    </source>
</evidence>
<reference evidence="2" key="1">
    <citation type="submission" date="2022-08" db="EMBL/GenBank/DDBJ databases">
        <authorList>
            <person name="Deng Y."/>
            <person name="Han X.-F."/>
            <person name="Zhang Y.-Q."/>
        </authorList>
    </citation>
    <scope>NUCLEOTIDE SEQUENCE</scope>
    <source>
        <strain evidence="2">CPCC 203407</strain>
    </source>
</reference>
<keyword evidence="3" id="KW-1185">Reference proteome</keyword>
<accession>A0AA41XDR3</accession>
<evidence type="ECO:0000259" key="1">
    <source>
        <dbReference type="Pfam" id="PF02720"/>
    </source>
</evidence>